<dbReference type="EMBL" id="FQXS01000004">
    <property type="protein sequence ID" value="SHH58710.1"/>
    <property type="molecule type" value="Genomic_DNA"/>
</dbReference>
<sequence length="72" mass="7611">MVTIVFKLSEMGTVSLDIDEPVPFSRVLQLCAQKTAVDIGGVIAVRGGRLISQEDLVHNGDQVDVFPAISGG</sequence>
<dbReference type="SUPFAM" id="SSF54285">
    <property type="entry name" value="MoaD/ThiS"/>
    <property type="match status" value="1"/>
</dbReference>
<keyword evidence="2" id="KW-1185">Reference proteome</keyword>
<evidence type="ECO:0000313" key="2">
    <source>
        <dbReference type="Proteomes" id="UP000184139"/>
    </source>
</evidence>
<protein>
    <submittedName>
        <fullName evidence="1">Uncharacterized protein</fullName>
    </submittedName>
</protein>
<dbReference type="Gene3D" id="3.10.20.30">
    <property type="match status" value="1"/>
</dbReference>
<evidence type="ECO:0000313" key="1">
    <source>
        <dbReference type="EMBL" id="SHH58710.1"/>
    </source>
</evidence>
<organism evidence="1 2">
    <name type="scientific">Desulfofustis glycolicus DSM 9705</name>
    <dbReference type="NCBI Taxonomy" id="1121409"/>
    <lineage>
        <taxon>Bacteria</taxon>
        <taxon>Pseudomonadati</taxon>
        <taxon>Thermodesulfobacteriota</taxon>
        <taxon>Desulfobulbia</taxon>
        <taxon>Desulfobulbales</taxon>
        <taxon>Desulfocapsaceae</taxon>
        <taxon>Desulfofustis</taxon>
    </lineage>
</organism>
<dbReference type="STRING" id="1121409.SAMN02745124_01039"/>
<dbReference type="RefSeq" id="WP_073373891.1">
    <property type="nucleotide sequence ID" value="NZ_FQXS01000004.1"/>
</dbReference>
<dbReference type="AlphaFoldDB" id="A0A1M5U729"/>
<dbReference type="Proteomes" id="UP000184139">
    <property type="component" value="Unassembled WGS sequence"/>
</dbReference>
<proteinExistence type="predicted"/>
<dbReference type="InterPro" id="IPR016155">
    <property type="entry name" value="Mopterin_synth/thiamin_S_b"/>
</dbReference>
<name>A0A1M5U729_9BACT</name>
<gene>
    <name evidence="1" type="ORF">SAMN02745124_01039</name>
</gene>
<accession>A0A1M5U729</accession>
<dbReference type="InterPro" id="IPR012675">
    <property type="entry name" value="Beta-grasp_dom_sf"/>
</dbReference>
<dbReference type="OrthoDB" id="5432643at2"/>
<reference evidence="1 2" key="1">
    <citation type="submission" date="2016-11" db="EMBL/GenBank/DDBJ databases">
        <authorList>
            <person name="Jaros S."/>
            <person name="Januszkiewicz K."/>
            <person name="Wedrychowicz H."/>
        </authorList>
    </citation>
    <scope>NUCLEOTIDE SEQUENCE [LARGE SCALE GENOMIC DNA]</scope>
    <source>
        <strain evidence="1 2">DSM 9705</strain>
    </source>
</reference>